<dbReference type="AlphaFoldDB" id="A0A8T1S4R7"/>
<evidence type="ECO:0000313" key="3">
    <source>
        <dbReference type="Proteomes" id="UP000765507"/>
    </source>
</evidence>
<dbReference type="EMBL" id="JAHGAV010000797">
    <property type="protein sequence ID" value="KAG6923685.1"/>
    <property type="molecule type" value="Genomic_DNA"/>
</dbReference>
<gene>
    <name evidence="2" type="ORF">G0U57_019649</name>
</gene>
<feature type="compositionally biased region" description="Low complexity" evidence="1">
    <location>
        <begin position="115"/>
        <end position="125"/>
    </location>
</feature>
<keyword evidence="3" id="KW-1185">Reference proteome</keyword>
<evidence type="ECO:0000256" key="1">
    <source>
        <dbReference type="SAM" id="MobiDB-lite"/>
    </source>
</evidence>
<name>A0A8T1S4R7_CHESE</name>
<feature type="compositionally biased region" description="Basic residues" evidence="1">
    <location>
        <begin position="88"/>
        <end position="101"/>
    </location>
</feature>
<reference evidence="2 3" key="1">
    <citation type="journal article" date="2020" name="G3 (Bethesda)">
        <title>Draft Genome of the Common Snapping Turtle, Chelydra serpentina, a Model for Phenotypic Plasticity in Reptiles.</title>
        <authorList>
            <person name="Das D."/>
            <person name="Singh S.K."/>
            <person name="Bierstedt J."/>
            <person name="Erickson A."/>
            <person name="Galli G.L.J."/>
            <person name="Crossley D.A. 2nd"/>
            <person name="Rhen T."/>
        </authorList>
    </citation>
    <scope>NUCLEOTIDE SEQUENCE [LARGE SCALE GENOMIC DNA]</scope>
    <source>
        <strain evidence="2">KW</strain>
    </source>
</reference>
<sequence length="192" mass="20202">MRESPLEMCAGAARVRRGGRALGGAPGSQSTTAAARAPLLSPAQSAATSRNGRCSPPRREHGSFLPPFVCAPGARSAMTAVGDGGGRRASKRGPSARRAGRLRPQPPGAPHTVAGRSPRLGNPRRGLGGGRKGQRGKFLRSAPPPCLPPAPRVRRSSAMFQRAQLRLARRRHGPAPRPQPRWGAPRPAALRR</sequence>
<proteinExistence type="predicted"/>
<organism evidence="2 3">
    <name type="scientific">Chelydra serpentina</name>
    <name type="common">Snapping turtle</name>
    <name type="synonym">Testudo serpentina</name>
    <dbReference type="NCBI Taxonomy" id="8475"/>
    <lineage>
        <taxon>Eukaryota</taxon>
        <taxon>Metazoa</taxon>
        <taxon>Chordata</taxon>
        <taxon>Craniata</taxon>
        <taxon>Vertebrata</taxon>
        <taxon>Euteleostomi</taxon>
        <taxon>Archelosauria</taxon>
        <taxon>Testudinata</taxon>
        <taxon>Testudines</taxon>
        <taxon>Cryptodira</taxon>
        <taxon>Durocryptodira</taxon>
        <taxon>Americhelydia</taxon>
        <taxon>Chelydroidea</taxon>
        <taxon>Chelydridae</taxon>
        <taxon>Chelydra</taxon>
    </lineage>
</organism>
<evidence type="ECO:0000313" key="2">
    <source>
        <dbReference type="EMBL" id="KAG6923685.1"/>
    </source>
</evidence>
<feature type="compositionally biased region" description="Polar residues" evidence="1">
    <location>
        <begin position="42"/>
        <end position="52"/>
    </location>
</feature>
<feature type="compositionally biased region" description="Pro residues" evidence="1">
    <location>
        <begin position="142"/>
        <end position="151"/>
    </location>
</feature>
<accession>A0A8T1S4R7</accession>
<comment type="caution">
    <text evidence="2">The sequence shown here is derived from an EMBL/GenBank/DDBJ whole genome shotgun (WGS) entry which is preliminary data.</text>
</comment>
<protein>
    <submittedName>
        <fullName evidence="2">Uncharacterized protein</fullName>
    </submittedName>
</protein>
<dbReference type="Proteomes" id="UP000765507">
    <property type="component" value="Unassembled WGS sequence"/>
</dbReference>
<feature type="region of interest" description="Disordered" evidence="1">
    <location>
        <begin position="17"/>
        <end position="192"/>
    </location>
</feature>